<dbReference type="SUPFAM" id="SSF52467">
    <property type="entry name" value="DHS-like NAD/FAD-binding domain"/>
    <property type="match status" value="1"/>
</dbReference>
<keyword evidence="6 15" id="KW-1003">Cell membrane</keyword>
<evidence type="ECO:0000256" key="1">
    <source>
        <dbReference type="ARBA" id="ARBA00003943"/>
    </source>
</evidence>
<keyword evidence="8 16" id="KW-0812">Transmembrane</keyword>
<keyword evidence="11 16" id="KW-1133">Transmembrane helix</keyword>
<evidence type="ECO:0000256" key="7">
    <source>
        <dbReference type="ARBA" id="ARBA00022519"/>
    </source>
</evidence>
<dbReference type="PANTHER" id="PTHR44758:SF1">
    <property type="entry name" value="NAD(P) TRANSHYDROGENASE SUBUNIT BETA"/>
    <property type="match status" value="1"/>
</dbReference>
<keyword evidence="10 15" id="KW-1278">Translocase</keyword>
<comment type="function">
    <text evidence="1 15">The transhydrogenation between NADH and NADP is coupled to respiration and ATP hydrolysis and functions as a proton pump across the membrane.</text>
</comment>
<keyword evidence="13 15" id="KW-0472">Membrane</keyword>
<feature type="transmembrane region" description="Helical" evidence="16">
    <location>
        <begin position="116"/>
        <end position="138"/>
    </location>
</feature>
<reference evidence="18 19" key="1">
    <citation type="submission" date="2020-08" db="EMBL/GenBank/DDBJ databases">
        <title>Bridging the membrane lipid divide: bacteria of the FCB group superphylum have the potential to synthesize archaeal ether lipids.</title>
        <authorList>
            <person name="Villanueva L."/>
            <person name="Von Meijenfeldt F.A.B."/>
            <person name="Westbye A.B."/>
            <person name="Yadav S."/>
            <person name="Hopmans E.C."/>
            <person name="Dutilh B.E."/>
            <person name="Sinninghe Damste J.S."/>
        </authorList>
    </citation>
    <scope>NUCLEOTIDE SEQUENCE [LARGE SCALE GENOMIC DNA]</scope>
    <source>
        <strain evidence="18">NIOZ-UU81</strain>
    </source>
</reference>
<dbReference type="InterPro" id="IPR029035">
    <property type="entry name" value="DHS-like_NAD/FAD-binding_dom"/>
</dbReference>
<feature type="transmembrane region" description="Helical" evidence="16">
    <location>
        <begin position="181"/>
        <end position="202"/>
    </location>
</feature>
<evidence type="ECO:0000256" key="16">
    <source>
        <dbReference type="SAM" id="Phobius"/>
    </source>
</evidence>
<evidence type="ECO:0000256" key="6">
    <source>
        <dbReference type="ARBA" id="ARBA00022475"/>
    </source>
</evidence>
<evidence type="ECO:0000256" key="5">
    <source>
        <dbReference type="ARBA" id="ARBA00014581"/>
    </source>
</evidence>
<proteinExistence type="inferred from homology"/>
<accession>A0A8J6N8I7</accession>
<sequence length="458" mass="47821">MSIHIINLIYLISASLFMLGIKNLSSPATAKLGNKLSMSGMGVAIAATLASPEISGFTLIIIAIAIGAAIGGYAAIKVEMTSMPEMVALFNGCGGAASALVALSEFQGTTSGFESFTLLTLLLSIIIGGLTFTGSLIAFGKLQGIVSTRPITYPGQQVVNAAILTLTVLLSWMVFQNPDNAFAFFAIIILALALGVLAVIPIGGADMPVIVSLLNSYSGVAVSMTGFALNNNALIIVGSLVGASGLFLTKIMCDAMNRSLANVLFGAFGKVDESTVAGEGPTGTMKGFEVDEVAMVLENASSLIIVPGYGMAAAQAQHVTREIGDFLSEEGLDVRYAIHSVAGRMPGHMNVLLAEADVSYDQLYAMEDINDDFSNTDVVLVIGANDVVNPAAKTNPGSPIYGMPVLDVEKSRTVIVLKRSMNVGFAGIENELFFMDNTMMLFGDAKSSLQNVLNALKE</sequence>
<dbReference type="EMBL" id="JACNLK010000054">
    <property type="protein sequence ID" value="MBC8208799.1"/>
    <property type="molecule type" value="Genomic_DNA"/>
</dbReference>
<keyword evidence="12 15" id="KW-0520">NAD</keyword>
<dbReference type="GO" id="GO:0050661">
    <property type="term" value="F:NADP binding"/>
    <property type="evidence" value="ECO:0007669"/>
    <property type="project" value="InterPro"/>
</dbReference>
<feature type="domain" description="NADP transhydrogenase beta-like" evidence="17">
    <location>
        <begin position="7"/>
        <end position="454"/>
    </location>
</feature>
<protein>
    <recommendedName>
        <fullName evidence="5 15">NAD(P) transhydrogenase subunit beta</fullName>
        <ecNumber evidence="4 15">7.1.1.1</ecNumber>
    </recommendedName>
    <alternativeName>
        <fullName evidence="15">Nicotinamide nucleotide transhydrogenase subunit beta</fullName>
    </alternativeName>
</protein>
<dbReference type="GO" id="GO:0005886">
    <property type="term" value="C:plasma membrane"/>
    <property type="evidence" value="ECO:0007669"/>
    <property type="project" value="UniProtKB-SubCell"/>
</dbReference>
<dbReference type="GO" id="GO:0008750">
    <property type="term" value="F:proton-translocating NAD(P)+ transhydrogenase activity"/>
    <property type="evidence" value="ECO:0007669"/>
    <property type="project" value="UniProtKB-EC"/>
</dbReference>
<evidence type="ECO:0000256" key="11">
    <source>
        <dbReference type="ARBA" id="ARBA00022989"/>
    </source>
</evidence>
<dbReference type="Gene3D" id="3.40.50.1220">
    <property type="entry name" value="TPP-binding domain"/>
    <property type="match status" value="1"/>
</dbReference>
<evidence type="ECO:0000256" key="15">
    <source>
        <dbReference type="PIRNR" id="PIRNR000204"/>
    </source>
</evidence>
<keyword evidence="7 15" id="KW-0997">Cell inner membrane</keyword>
<feature type="transmembrane region" description="Helical" evidence="16">
    <location>
        <begin position="54"/>
        <end position="75"/>
    </location>
</feature>
<evidence type="ECO:0000256" key="12">
    <source>
        <dbReference type="ARBA" id="ARBA00023027"/>
    </source>
</evidence>
<evidence type="ECO:0000256" key="9">
    <source>
        <dbReference type="ARBA" id="ARBA00022857"/>
    </source>
</evidence>
<dbReference type="InterPro" id="IPR012136">
    <property type="entry name" value="NADH_DH_b"/>
</dbReference>
<dbReference type="PANTHER" id="PTHR44758">
    <property type="entry name" value="NAD(P) TRANSHYDROGENASE SUBUNIT BETA"/>
    <property type="match status" value="1"/>
</dbReference>
<dbReference type="Pfam" id="PF02233">
    <property type="entry name" value="PNTB"/>
    <property type="match status" value="1"/>
</dbReference>
<name>A0A8J6N8I7_9BACT</name>
<dbReference type="InterPro" id="IPR034300">
    <property type="entry name" value="PNTB-like"/>
</dbReference>
<evidence type="ECO:0000256" key="3">
    <source>
        <dbReference type="ARBA" id="ARBA00007919"/>
    </source>
</evidence>
<evidence type="ECO:0000259" key="17">
    <source>
        <dbReference type="Pfam" id="PF02233"/>
    </source>
</evidence>
<dbReference type="Proteomes" id="UP000599024">
    <property type="component" value="Unassembled WGS sequence"/>
</dbReference>
<comment type="similarity">
    <text evidence="3 15">Belongs to the PNT beta subunit family.</text>
</comment>
<comment type="subcellular location">
    <subcellularLocation>
        <location evidence="2">Cell inner membrane</location>
        <topology evidence="2">Multi-pass membrane protein</topology>
    </subcellularLocation>
</comment>
<feature type="transmembrane region" description="Helical" evidence="16">
    <location>
        <begin position="233"/>
        <end position="253"/>
    </location>
</feature>
<dbReference type="AlphaFoldDB" id="A0A8J6N8I7"/>
<evidence type="ECO:0000256" key="4">
    <source>
        <dbReference type="ARBA" id="ARBA00012943"/>
    </source>
</evidence>
<dbReference type="EC" id="7.1.1.1" evidence="4 15"/>
<evidence type="ECO:0000313" key="19">
    <source>
        <dbReference type="Proteomes" id="UP000599024"/>
    </source>
</evidence>
<gene>
    <name evidence="18" type="ORF">H8E79_06495</name>
</gene>
<comment type="caution">
    <text evidence="18">The sequence shown here is derived from an EMBL/GenBank/DDBJ whole genome shotgun (WGS) entry which is preliminary data.</text>
</comment>
<comment type="catalytic activity">
    <reaction evidence="14 15">
        <text>NAD(+) + NADPH + H(+)(in) = NADH + NADP(+) + H(+)(out)</text>
        <dbReference type="Rhea" id="RHEA:47992"/>
        <dbReference type="ChEBI" id="CHEBI:15378"/>
        <dbReference type="ChEBI" id="CHEBI:57540"/>
        <dbReference type="ChEBI" id="CHEBI:57783"/>
        <dbReference type="ChEBI" id="CHEBI:57945"/>
        <dbReference type="ChEBI" id="CHEBI:58349"/>
        <dbReference type="EC" id="7.1.1.1"/>
    </reaction>
</comment>
<evidence type="ECO:0000256" key="2">
    <source>
        <dbReference type="ARBA" id="ARBA00004429"/>
    </source>
</evidence>
<dbReference type="FunFam" id="3.40.50.1220:FF:000002">
    <property type="entry name" value="NAD(P) transhydrogenase subunit beta"/>
    <property type="match status" value="1"/>
</dbReference>
<evidence type="ECO:0000256" key="14">
    <source>
        <dbReference type="ARBA" id="ARBA00048202"/>
    </source>
</evidence>
<dbReference type="PIRSF" id="PIRSF000204">
    <property type="entry name" value="PNTB"/>
    <property type="match status" value="1"/>
</dbReference>
<feature type="transmembrane region" description="Helical" evidence="16">
    <location>
        <begin position="158"/>
        <end position="175"/>
    </location>
</feature>
<organism evidence="18 19">
    <name type="scientific">Candidatus Desulfatifera sulfidica</name>
    <dbReference type="NCBI Taxonomy" id="2841691"/>
    <lineage>
        <taxon>Bacteria</taxon>
        <taxon>Pseudomonadati</taxon>
        <taxon>Thermodesulfobacteriota</taxon>
        <taxon>Desulfobulbia</taxon>
        <taxon>Desulfobulbales</taxon>
        <taxon>Desulfobulbaceae</taxon>
        <taxon>Candidatus Desulfatifera</taxon>
    </lineage>
</organism>
<feature type="transmembrane region" description="Helical" evidence="16">
    <location>
        <begin position="87"/>
        <end position="104"/>
    </location>
</feature>
<evidence type="ECO:0000256" key="10">
    <source>
        <dbReference type="ARBA" id="ARBA00022967"/>
    </source>
</evidence>
<keyword evidence="9 15" id="KW-0521">NADP</keyword>
<evidence type="ECO:0000313" key="18">
    <source>
        <dbReference type="EMBL" id="MBC8208799.1"/>
    </source>
</evidence>
<evidence type="ECO:0000256" key="8">
    <source>
        <dbReference type="ARBA" id="ARBA00022692"/>
    </source>
</evidence>
<evidence type="ECO:0000256" key="13">
    <source>
        <dbReference type="ARBA" id="ARBA00023136"/>
    </source>
</evidence>